<dbReference type="Proteomes" id="UP001597375">
    <property type="component" value="Unassembled WGS sequence"/>
</dbReference>
<dbReference type="InterPro" id="IPR052176">
    <property type="entry name" value="Glycosyl_Hydrlase_43_Enz"/>
</dbReference>
<organism evidence="10 11">
    <name type="scientific">Luteolibacter algae</name>
    <dbReference type="NCBI Taxonomy" id="454151"/>
    <lineage>
        <taxon>Bacteria</taxon>
        <taxon>Pseudomonadati</taxon>
        <taxon>Verrucomicrobiota</taxon>
        <taxon>Verrucomicrobiia</taxon>
        <taxon>Verrucomicrobiales</taxon>
        <taxon>Verrucomicrobiaceae</taxon>
        <taxon>Luteolibacter</taxon>
    </lineage>
</organism>
<evidence type="ECO:0000256" key="1">
    <source>
        <dbReference type="ARBA" id="ARBA00009902"/>
    </source>
</evidence>
<evidence type="ECO:0000313" key="10">
    <source>
        <dbReference type="EMBL" id="MFD2256636.1"/>
    </source>
</evidence>
<sequence>MLKQGITLTILFSMVISALAADPHVLSFKGTDGPGNGKKIVLLSGDEEYRTEESLPMLAKIFSRRHGFDTSVVFSWDESGRYIDPNNQHGIRGLAALGDADLLIVGTRFRNLSEHEAKQLSNYLNAGKPVIGIRTSTHAFRGKGKFGENLPYDAFGLKILGEKWAGHHGAHKKQGTRSVVETANAGHPILSGVEEITGPTDVYGVANLTPADTILLRGAVTETLEPDSKPVSGKANEPMMPIAWLHTYTSPDNTTKGNSFCTTMGASIDFADPDLRRLIVNAAYHLTGLKVPADAAVEPVDPYYPAFYGFFKGQDHWKNQNLTTESFALGSSPTIPDPEPSPALKHRPRPDLKEYNFQSLLSPVPPTAKFYDPEYEIWGGSAVKGDDGKYHMFYSRWLRKLTHEAWVTHSEIAHAVSDTPFGPWKHSDVSLPPRGGKFWDANCTHNPTIMRAEGRYYLYYMGNRGDGTYWDHRNNQCIGVAVADSPFGPWTRFDEPVINISEAPDALMIANPTVIPRPEGGYLMIYKAASLKGELPKGGPVIHLVATADTPAGPFKKTYKEVFGKEGVHFPAEDPYMWYAGDRYWAIVKDFQGNFTKKGTSLALFESKDGFTWKTAKHPFVSSLEIHWKDQGVQKVSALERPQLLVENGVPIALFCAAAENKERVGTFNVQIPLKASGTDR</sequence>
<reference evidence="11" key="1">
    <citation type="journal article" date="2019" name="Int. J. Syst. Evol. Microbiol.">
        <title>The Global Catalogue of Microorganisms (GCM) 10K type strain sequencing project: providing services to taxonomists for standard genome sequencing and annotation.</title>
        <authorList>
            <consortium name="The Broad Institute Genomics Platform"/>
            <consortium name="The Broad Institute Genome Sequencing Center for Infectious Disease"/>
            <person name="Wu L."/>
            <person name="Ma J."/>
        </authorList>
    </citation>
    <scope>NUCLEOTIDE SEQUENCE [LARGE SCALE GENOMIC DNA]</scope>
    <source>
        <strain evidence="11">CGMCC 4.7106</strain>
    </source>
</reference>
<dbReference type="Pfam" id="PF00251">
    <property type="entry name" value="Glyco_hydro_32N"/>
    <property type="match status" value="1"/>
</dbReference>
<evidence type="ECO:0000313" key="11">
    <source>
        <dbReference type="Proteomes" id="UP001597375"/>
    </source>
</evidence>
<dbReference type="Pfam" id="PF06283">
    <property type="entry name" value="ThuA"/>
    <property type="match status" value="1"/>
</dbReference>
<feature type="chain" id="PRO_5046676324" evidence="7">
    <location>
        <begin position="21"/>
        <end position="681"/>
    </location>
</feature>
<dbReference type="Gene3D" id="2.115.10.20">
    <property type="entry name" value="Glycosyl hydrolase domain, family 43"/>
    <property type="match status" value="1"/>
</dbReference>
<dbReference type="Gene3D" id="3.40.50.880">
    <property type="match status" value="1"/>
</dbReference>
<dbReference type="InterPro" id="IPR023296">
    <property type="entry name" value="Glyco_hydro_beta-prop_sf"/>
</dbReference>
<comment type="caution">
    <text evidence="10">The sequence shown here is derived from an EMBL/GenBank/DDBJ whole genome shotgun (WGS) entry which is preliminary data.</text>
</comment>
<keyword evidence="2" id="KW-0624">Polysaccharide degradation</keyword>
<keyword evidence="2" id="KW-0858">Xylan degradation</keyword>
<comment type="similarity">
    <text evidence="1">Belongs to the glycosyl hydrolase 32 family.</text>
</comment>
<evidence type="ECO:0000256" key="6">
    <source>
        <dbReference type="SAM" id="MobiDB-lite"/>
    </source>
</evidence>
<gene>
    <name evidence="10" type="ORF">ACFSSA_08110</name>
</gene>
<keyword evidence="4" id="KW-0119">Carbohydrate metabolism</keyword>
<dbReference type="SUPFAM" id="SSF75005">
    <property type="entry name" value="Arabinanase/levansucrase/invertase"/>
    <property type="match status" value="1"/>
</dbReference>
<dbReference type="PANTHER" id="PTHR43772:SF2">
    <property type="entry name" value="PUTATIVE (AFU_ORTHOLOGUE AFUA_2G04480)-RELATED"/>
    <property type="match status" value="1"/>
</dbReference>
<feature type="region of interest" description="Disordered" evidence="6">
    <location>
        <begin position="328"/>
        <end position="349"/>
    </location>
</feature>
<dbReference type="CDD" id="cd08994">
    <property type="entry name" value="GH43_62_32_68_117_130-like"/>
    <property type="match status" value="1"/>
</dbReference>
<dbReference type="RefSeq" id="WP_386819928.1">
    <property type="nucleotide sequence ID" value="NZ_JBHUIT010000010.1"/>
</dbReference>
<proteinExistence type="inferred from homology"/>
<accession>A0ABW5D982</accession>
<protein>
    <submittedName>
        <fullName evidence="10">ThuA domain-containing protein</fullName>
    </submittedName>
</protein>
<keyword evidence="11" id="KW-1185">Reference proteome</keyword>
<dbReference type="InterPro" id="IPR029010">
    <property type="entry name" value="ThuA-like"/>
</dbReference>
<dbReference type="InterPro" id="IPR013148">
    <property type="entry name" value="Glyco_hydro_32_N"/>
</dbReference>
<evidence type="ECO:0000256" key="3">
    <source>
        <dbReference type="ARBA" id="ARBA00022801"/>
    </source>
</evidence>
<evidence type="ECO:0000256" key="2">
    <source>
        <dbReference type="ARBA" id="ARBA00022651"/>
    </source>
</evidence>
<name>A0ABW5D982_9BACT</name>
<evidence type="ECO:0000259" key="9">
    <source>
        <dbReference type="Pfam" id="PF06283"/>
    </source>
</evidence>
<dbReference type="InterPro" id="IPR029062">
    <property type="entry name" value="Class_I_gatase-like"/>
</dbReference>
<evidence type="ECO:0000256" key="7">
    <source>
        <dbReference type="SAM" id="SignalP"/>
    </source>
</evidence>
<dbReference type="SUPFAM" id="SSF52317">
    <property type="entry name" value="Class I glutamine amidotransferase-like"/>
    <property type="match status" value="1"/>
</dbReference>
<dbReference type="EMBL" id="JBHUIT010000010">
    <property type="protein sequence ID" value="MFD2256636.1"/>
    <property type="molecule type" value="Genomic_DNA"/>
</dbReference>
<feature type="signal peptide" evidence="7">
    <location>
        <begin position="1"/>
        <end position="20"/>
    </location>
</feature>
<evidence type="ECO:0000256" key="4">
    <source>
        <dbReference type="ARBA" id="ARBA00023277"/>
    </source>
</evidence>
<evidence type="ECO:0000259" key="8">
    <source>
        <dbReference type="Pfam" id="PF00251"/>
    </source>
</evidence>
<evidence type="ECO:0000256" key="5">
    <source>
        <dbReference type="ARBA" id="ARBA00023295"/>
    </source>
</evidence>
<dbReference type="PANTHER" id="PTHR43772">
    <property type="entry name" value="ENDO-1,4-BETA-XYLANASE"/>
    <property type="match status" value="1"/>
</dbReference>
<feature type="domain" description="Glycosyl hydrolase family 32 N-terminal" evidence="8">
    <location>
        <begin position="387"/>
        <end position="529"/>
    </location>
</feature>
<keyword evidence="3" id="KW-0378">Hydrolase</keyword>
<keyword evidence="7" id="KW-0732">Signal</keyword>
<feature type="domain" description="ThuA-like" evidence="9">
    <location>
        <begin position="95"/>
        <end position="283"/>
    </location>
</feature>
<keyword evidence="5" id="KW-0326">Glycosidase</keyword>